<sequence>MTRLEKIQLSAIDEVYYRARLTNGLNLYLLPKAEFTEISGLLSVKFGSIDSEFTSVGDQLTKYPVGLAHFLEHKLFELDNGKDASLAFVKLGAESNAFTGFEQTNYFFSAREQGLDSLRLLFEMLSNLSVTGQSIAREKEIIGQEIDMYADDSDYLLYSGTLHNLYPKTALGADIAGSRSSLAEIDYQELQTSYQSFYQTNNMSLIVVGQFDVEQIYKVVKDCQSLFSNSPSLPLPVKQSVAHPPVIVKRSIQVEDINKPKYSLGLRGLPFSSFSLLEQRLGLQLFFALLMGWTSKTYQKWYESGRVDDSFDIEIEVSSRFRFVMILLDTDQPIAMSNLLKTTLGQFEQSPDMTVRHLELVKREMYGDFMRSLDDIGHLTSQFVTYLTEDETYFDIPVCLEQLDLAKILAIGKEFLNQADMTDFTIFPK</sequence>
<evidence type="ECO:0000259" key="1">
    <source>
        <dbReference type="Pfam" id="PF00675"/>
    </source>
</evidence>
<keyword evidence="4" id="KW-1185">Reference proteome</keyword>
<dbReference type="Gene3D" id="3.30.830.10">
    <property type="entry name" value="Metalloenzyme, LuxS/M16 peptidase-like"/>
    <property type="match status" value="2"/>
</dbReference>
<gene>
    <name evidence="3" type="ORF">FRX57_05210</name>
</gene>
<dbReference type="PANTHER" id="PTHR11851:SF134">
    <property type="entry name" value="ZINC-DEPENDENT PROTEASE"/>
    <property type="match status" value="1"/>
</dbReference>
<reference evidence="3 4" key="1">
    <citation type="submission" date="2019-08" db="EMBL/GenBank/DDBJ databases">
        <authorList>
            <person name="Lei W."/>
        </authorList>
    </citation>
    <scope>NUCLEOTIDE SEQUENCE [LARGE SCALE GENOMIC DNA]</scope>
    <source>
        <strain evidence="3 4">CCUG 66496</strain>
    </source>
</reference>
<dbReference type="Proteomes" id="UP000317430">
    <property type="component" value="Unassembled WGS sequence"/>
</dbReference>
<dbReference type="RefSeq" id="WP_146567385.1">
    <property type="nucleotide sequence ID" value="NZ_VOHL01000003.1"/>
</dbReference>
<dbReference type="AlphaFoldDB" id="A0A5C5SDC7"/>
<dbReference type="InterPro" id="IPR011249">
    <property type="entry name" value="Metalloenz_LuxS/M16"/>
</dbReference>
<feature type="domain" description="Peptidase M16 C-terminal" evidence="2">
    <location>
        <begin position="185"/>
        <end position="364"/>
    </location>
</feature>
<evidence type="ECO:0000313" key="3">
    <source>
        <dbReference type="EMBL" id="TWS97686.1"/>
    </source>
</evidence>
<organism evidence="3 4">
    <name type="scientific">Streptococcus cuniculipharyngis</name>
    <dbReference type="NCBI Taxonomy" id="1562651"/>
    <lineage>
        <taxon>Bacteria</taxon>
        <taxon>Bacillati</taxon>
        <taxon>Bacillota</taxon>
        <taxon>Bacilli</taxon>
        <taxon>Lactobacillales</taxon>
        <taxon>Streptococcaceae</taxon>
        <taxon>Streptococcus</taxon>
    </lineage>
</organism>
<dbReference type="Pfam" id="PF05193">
    <property type="entry name" value="Peptidase_M16_C"/>
    <property type="match status" value="1"/>
</dbReference>
<dbReference type="InterPro" id="IPR011765">
    <property type="entry name" value="Pept_M16_N"/>
</dbReference>
<dbReference type="GO" id="GO:0046872">
    <property type="term" value="F:metal ion binding"/>
    <property type="evidence" value="ECO:0007669"/>
    <property type="project" value="InterPro"/>
</dbReference>
<evidence type="ECO:0000259" key="2">
    <source>
        <dbReference type="Pfam" id="PF05193"/>
    </source>
</evidence>
<feature type="domain" description="Peptidase M16 N-terminal" evidence="1">
    <location>
        <begin position="62"/>
        <end position="175"/>
    </location>
</feature>
<dbReference type="NCBIfam" id="NF047421">
    <property type="entry name" value="YfmH_fam"/>
    <property type="match status" value="1"/>
</dbReference>
<accession>A0A5C5SDC7</accession>
<dbReference type="EMBL" id="VOHL01000003">
    <property type="protein sequence ID" value="TWS97686.1"/>
    <property type="molecule type" value="Genomic_DNA"/>
</dbReference>
<dbReference type="SUPFAM" id="SSF63411">
    <property type="entry name" value="LuxS/MPP-like metallohydrolase"/>
    <property type="match status" value="2"/>
</dbReference>
<evidence type="ECO:0000313" key="4">
    <source>
        <dbReference type="Proteomes" id="UP000317430"/>
    </source>
</evidence>
<dbReference type="PANTHER" id="PTHR11851">
    <property type="entry name" value="METALLOPROTEASE"/>
    <property type="match status" value="1"/>
</dbReference>
<dbReference type="OrthoDB" id="9811314at2"/>
<dbReference type="InterPro" id="IPR050361">
    <property type="entry name" value="MPP/UQCRC_Complex"/>
</dbReference>
<dbReference type="Pfam" id="PF00675">
    <property type="entry name" value="Peptidase_M16"/>
    <property type="match status" value="1"/>
</dbReference>
<protein>
    <submittedName>
        <fullName evidence="3">Insulinase family protein</fullName>
    </submittedName>
</protein>
<proteinExistence type="predicted"/>
<dbReference type="InterPro" id="IPR007863">
    <property type="entry name" value="Peptidase_M16_C"/>
</dbReference>
<name>A0A5C5SDC7_9STRE</name>
<comment type="caution">
    <text evidence="3">The sequence shown here is derived from an EMBL/GenBank/DDBJ whole genome shotgun (WGS) entry which is preliminary data.</text>
</comment>